<keyword evidence="1 3" id="KW-0812">Transmembrane</keyword>
<reference evidence="3" key="1">
    <citation type="submission" date="2012-11" db="EMBL/GenBank/DDBJ databases">
        <title>Permanent draft genomes of Rhodopirellula europaea strain SH398 and 6C.</title>
        <authorList>
            <person name="Richter M."/>
            <person name="Richter-Heitmann T."/>
            <person name="Frank C."/>
            <person name="Harder J."/>
            <person name="Glockner F.O."/>
        </authorList>
    </citation>
    <scope>NUCLEOTIDE SEQUENCE</scope>
    <source>
        <strain evidence="3">6C</strain>
    </source>
</reference>
<protein>
    <submittedName>
        <fullName evidence="3">Transmembrane protein</fullName>
    </submittedName>
</protein>
<feature type="domain" description="DUF4178" evidence="2">
    <location>
        <begin position="58"/>
        <end position="203"/>
    </location>
</feature>
<dbReference type="Pfam" id="PF13785">
    <property type="entry name" value="DUF4178"/>
    <property type="match status" value="2"/>
</dbReference>
<feature type="transmembrane region" description="Helical" evidence="1">
    <location>
        <begin position="483"/>
        <end position="506"/>
    </location>
</feature>
<evidence type="ECO:0000256" key="1">
    <source>
        <dbReference type="SAM" id="Phobius"/>
    </source>
</evidence>
<dbReference type="AlphaFoldDB" id="M2B7R9"/>
<keyword evidence="1" id="KW-1133">Transmembrane helix</keyword>
<dbReference type="Proteomes" id="UP000011529">
    <property type="component" value="Unassembled WGS sequence"/>
</dbReference>
<dbReference type="RefSeq" id="WP_008655172.1">
    <property type="nucleotide sequence ID" value="NZ_ANMO01000088.1"/>
</dbReference>
<organism evidence="3 4">
    <name type="scientific">Rhodopirellula europaea 6C</name>
    <dbReference type="NCBI Taxonomy" id="1263867"/>
    <lineage>
        <taxon>Bacteria</taxon>
        <taxon>Pseudomonadati</taxon>
        <taxon>Planctomycetota</taxon>
        <taxon>Planctomycetia</taxon>
        <taxon>Pirellulales</taxon>
        <taxon>Pirellulaceae</taxon>
        <taxon>Rhodopirellula</taxon>
    </lineage>
</organism>
<dbReference type="PATRIC" id="fig|1263867.3.peg.1567"/>
<name>M2B7R9_9BACT</name>
<dbReference type="EMBL" id="ANMO01000088">
    <property type="protein sequence ID" value="EMB17773.1"/>
    <property type="molecule type" value="Genomic_DNA"/>
</dbReference>
<dbReference type="InterPro" id="IPR025235">
    <property type="entry name" value="DUF4178"/>
</dbReference>
<keyword evidence="1" id="KW-0472">Membrane</keyword>
<sequence length="527" mass="58893">MKVRRASCPGCGAPVEFRFGNSMVSVCEFCHTAVARGDKDIEDYGKVSDLVETDSVVQLGSTGSFRGKPFEVIGRVQYDHAAGGVWDEWYLRFPGDKMAWLAEAQGQLHLTFERPVRSKSPLPEFDSLSLGQVVHYGGQDLTVAELGVAKARSAQGEIPWQFRPNDDHRYVDLHGAPEPDGGAWFATFDYSRGEQHTYIGRTVTKDKLNLSTPDWQPDPGSGTIAVASLHLNCPKCGGSLDLHAPKETLRVGCQHCGALLSNDDGRLKLLTMLEQREMHTSLPLGIRGTIEGTEYIIIGIMARFVRYAGTTYPWTEYLLYAPGVGFRWLVENDRHWSFVQPVTGHAMDPLSTRLRYDGDSFRIYDRATAIVRHVIGEFYWKVQQGNCVETADFIAPPRMLSIEDSFEGRTHERVVSLGTYMKPREIEAAFGVENLTRPWGVGVIQPSPKIPFGVWLAWAGFCFYMFIIYLGNHRSASSATPSADGWMLFYGLLFVSAIPIGCLVFIHNFEVSRWKDSDFSPYASSDD</sequence>
<keyword evidence="4" id="KW-1185">Reference proteome</keyword>
<proteinExistence type="predicted"/>
<feature type="domain" description="DUF4178" evidence="2">
    <location>
        <begin position="284"/>
        <end position="423"/>
    </location>
</feature>
<accession>M2B7R9</accession>
<evidence type="ECO:0000313" key="4">
    <source>
        <dbReference type="Proteomes" id="UP000011529"/>
    </source>
</evidence>
<evidence type="ECO:0000259" key="2">
    <source>
        <dbReference type="Pfam" id="PF13785"/>
    </source>
</evidence>
<gene>
    <name evidence="3" type="ORF">RE6C_01484</name>
</gene>
<comment type="caution">
    <text evidence="3">The sequence shown here is derived from an EMBL/GenBank/DDBJ whole genome shotgun (WGS) entry which is preliminary data.</text>
</comment>
<feature type="transmembrane region" description="Helical" evidence="1">
    <location>
        <begin position="452"/>
        <end position="471"/>
    </location>
</feature>
<evidence type="ECO:0000313" key="3">
    <source>
        <dbReference type="EMBL" id="EMB17773.1"/>
    </source>
</evidence>
<reference evidence="3" key="2">
    <citation type="journal article" date="2013" name="Mar. Genomics">
        <title>Expression of sulfatases in Rhodopirellula baltica and the diversity of sulfatases in the genus Rhodopirellula.</title>
        <authorList>
            <person name="Wegner C.E."/>
            <person name="Richter-Heitmann T."/>
            <person name="Klindworth A."/>
            <person name="Klockow C."/>
            <person name="Richter M."/>
            <person name="Achstetter T."/>
            <person name="Glockner F.O."/>
            <person name="Harder J."/>
        </authorList>
    </citation>
    <scope>NUCLEOTIDE SEQUENCE [LARGE SCALE GENOMIC DNA]</scope>
    <source>
        <strain evidence="3">6C</strain>
    </source>
</reference>